<protein>
    <recommendedName>
        <fullName evidence="1">DUF6129 domain-containing protein</fullName>
    </recommendedName>
</protein>
<accession>A0A317MRL9</accession>
<proteinExistence type="predicted"/>
<sequence length="96" mass="10367">MSGVPITGELLKRLHVAIVDDGRIDDDLPARLWGSFPGLRITHCSEDDVSPRAKPWSEEAGWKLFLVGGDHCLGLVGAPEMACGVLIAEVVEDDED</sequence>
<dbReference type="Pfam" id="PF19624">
    <property type="entry name" value="DUF6129"/>
    <property type="match status" value="1"/>
</dbReference>
<evidence type="ECO:0000313" key="2">
    <source>
        <dbReference type="EMBL" id="PWV59010.1"/>
    </source>
</evidence>
<gene>
    <name evidence="2" type="ORF">C7443_1127</name>
</gene>
<evidence type="ECO:0000313" key="3">
    <source>
        <dbReference type="Proteomes" id="UP000246569"/>
    </source>
</evidence>
<evidence type="ECO:0000259" key="1">
    <source>
        <dbReference type="Pfam" id="PF19624"/>
    </source>
</evidence>
<dbReference type="InterPro" id="IPR046132">
    <property type="entry name" value="DUF6129"/>
</dbReference>
<dbReference type="Proteomes" id="UP000246569">
    <property type="component" value="Unassembled WGS sequence"/>
</dbReference>
<name>A0A317MRL9_9GAMM</name>
<keyword evidence="3" id="KW-1185">Reference proteome</keyword>
<organism evidence="2 3">
    <name type="scientific">Plasticicumulans acidivorans</name>
    <dbReference type="NCBI Taxonomy" id="886464"/>
    <lineage>
        <taxon>Bacteria</taxon>
        <taxon>Pseudomonadati</taxon>
        <taxon>Pseudomonadota</taxon>
        <taxon>Gammaproteobacteria</taxon>
        <taxon>Candidatus Competibacteraceae</taxon>
        <taxon>Plasticicumulans</taxon>
    </lineage>
</organism>
<dbReference type="EMBL" id="QGTJ01000012">
    <property type="protein sequence ID" value="PWV59010.1"/>
    <property type="molecule type" value="Genomic_DNA"/>
</dbReference>
<reference evidence="2 3" key="1">
    <citation type="submission" date="2018-05" db="EMBL/GenBank/DDBJ databases">
        <title>Genomic Encyclopedia of Type Strains, Phase IV (KMG-IV): sequencing the most valuable type-strain genomes for metagenomic binning, comparative biology and taxonomic classification.</title>
        <authorList>
            <person name="Goeker M."/>
        </authorList>
    </citation>
    <scope>NUCLEOTIDE SEQUENCE [LARGE SCALE GENOMIC DNA]</scope>
    <source>
        <strain evidence="2 3">DSM 23606</strain>
    </source>
</reference>
<dbReference type="RefSeq" id="WP_110019785.1">
    <property type="nucleotide sequence ID" value="NZ_QGTJ01000012.1"/>
</dbReference>
<dbReference type="OrthoDB" id="7960540at2"/>
<feature type="domain" description="DUF6129" evidence="1">
    <location>
        <begin position="33"/>
        <end position="75"/>
    </location>
</feature>
<dbReference type="AlphaFoldDB" id="A0A317MRL9"/>
<comment type="caution">
    <text evidence="2">The sequence shown here is derived from an EMBL/GenBank/DDBJ whole genome shotgun (WGS) entry which is preliminary data.</text>
</comment>